<evidence type="ECO:0008006" key="3">
    <source>
        <dbReference type="Google" id="ProtNLM"/>
    </source>
</evidence>
<dbReference type="CDD" id="cd16382">
    <property type="entry name" value="XisI-like"/>
    <property type="match status" value="1"/>
</dbReference>
<dbReference type="STRING" id="128403.WA1_23825"/>
<gene>
    <name evidence="1" type="ORF">WA1_23825</name>
</gene>
<accession>A0A139X8D6</accession>
<protein>
    <recommendedName>
        <fullName evidence="3">XisI protein</fullName>
    </recommendedName>
</protein>
<keyword evidence="2" id="KW-1185">Reference proteome</keyword>
<evidence type="ECO:0000313" key="1">
    <source>
        <dbReference type="EMBL" id="KYC40969.1"/>
    </source>
</evidence>
<comment type="caution">
    <text evidence="1">The sequence shown here is derived from an EMBL/GenBank/DDBJ whole genome shotgun (WGS) entry which is preliminary data.</text>
</comment>
<dbReference type="Gene3D" id="3.30.310.110">
    <property type="entry name" value="XisI-like"/>
    <property type="match status" value="1"/>
</dbReference>
<organism evidence="1 2">
    <name type="scientific">Scytonema hofmannii PCC 7110</name>
    <dbReference type="NCBI Taxonomy" id="128403"/>
    <lineage>
        <taxon>Bacteria</taxon>
        <taxon>Bacillati</taxon>
        <taxon>Cyanobacteriota</taxon>
        <taxon>Cyanophyceae</taxon>
        <taxon>Nostocales</taxon>
        <taxon>Scytonemataceae</taxon>
        <taxon>Scytonema</taxon>
    </lineage>
</organism>
<sequence length="97" mass="11092">MITDIFSIHANTPDVNPHVQTITVFDFLHDHYQLLRMGWTDSHKRIFNPILHLDIIEGKVWIQENRTDIDIGEELSSRGIPKSDIVLGLHPPEGATL</sequence>
<evidence type="ECO:0000313" key="2">
    <source>
        <dbReference type="Proteomes" id="UP000076925"/>
    </source>
</evidence>
<dbReference type="AlphaFoldDB" id="A0A139X8D6"/>
<name>A0A139X8D6_9CYAN</name>
<proteinExistence type="predicted"/>
<dbReference type="Proteomes" id="UP000076925">
    <property type="component" value="Unassembled WGS sequence"/>
</dbReference>
<dbReference type="InterPro" id="IPR014968">
    <property type="entry name" value="XisI"/>
</dbReference>
<dbReference type="InterPro" id="IPR035943">
    <property type="entry name" value="XisI-like_sf"/>
</dbReference>
<reference evidence="1 2" key="1">
    <citation type="journal article" date="2013" name="Genome Biol. Evol.">
        <title>Genomes of Stigonematalean cyanobacteria (subsection V) and the evolution of oxygenic photosynthesis from prokaryotes to plastids.</title>
        <authorList>
            <person name="Dagan T."/>
            <person name="Roettger M."/>
            <person name="Stucken K."/>
            <person name="Landan G."/>
            <person name="Koch R."/>
            <person name="Major P."/>
            <person name="Gould S.B."/>
            <person name="Goremykin V.V."/>
            <person name="Rippka R."/>
            <person name="Tandeau de Marsac N."/>
            <person name="Gugger M."/>
            <person name="Lockhart P.J."/>
            <person name="Allen J.F."/>
            <person name="Brune I."/>
            <person name="Maus I."/>
            <person name="Puhler A."/>
            <person name="Martin W.F."/>
        </authorList>
    </citation>
    <scope>NUCLEOTIDE SEQUENCE [LARGE SCALE GENOMIC DNA]</scope>
    <source>
        <strain evidence="1 2">PCC 7110</strain>
    </source>
</reference>
<dbReference type="SUPFAM" id="SSF143847">
    <property type="entry name" value="XisI-like"/>
    <property type="match status" value="1"/>
</dbReference>
<dbReference type="Pfam" id="PF08869">
    <property type="entry name" value="XisI"/>
    <property type="match status" value="1"/>
</dbReference>
<dbReference type="EMBL" id="ANNX02000026">
    <property type="protein sequence ID" value="KYC40969.1"/>
    <property type="molecule type" value="Genomic_DNA"/>
</dbReference>